<evidence type="ECO:0000256" key="5">
    <source>
        <dbReference type="ARBA" id="ARBA00022842"/>
    </source>
</evidence>
<dbReference type="CDD" id="cd00685">
    <property type="entry name" value="Trans_IPPS_HT"/>
    <property type="match status" value="1"/>
</dbReference>
<dbReference type="Proteomes" id="UP000614811">
    <property type="component" value="Unassembled WGS sequence"/>
</dbReference>
<dbReference type="GO" id="GO:0005737">
    <property type="term" value="C:cytoplasm"/>
    <property type="evidence" value="ECO:0007669"/>
    <property type="project" value="UniProtKB-ARBA"/>
</dbReference>
<comment type="cofactor">
    <cofactor evidence="1">
        <name>Mg(2+)</name>
        <dbReference type="ChEBI" id="CHEBI:18420"/>
    </cofactor>
</comment>
<dbReference type="SFLD" id="SFLDG01017">
    <property type="entry name" value="Polyprenyl_Transferase_Like"/>
    <property type="match status" value="1"/>
</dbReference>
<reference evidence="8" key="1">
    <citation type="journal article" date="2014" name="Int. J. Syst. Evol. Microbiol.">
        <title>Complete genome sequence of Corynebacterium casei LMG S-19264T (=DSM 44701T), isolated from a smear-ripened cheese.</title>
        <authorList>
            <consortium name="US DOE Joint Genome Institute (JGI-PGF)"/>
            <person name="Walter F."/>
            <person name="Albersmeier A."/>
            <person name="Kalinowski J."/>
            <person name="Ruckert C."/>
        </authorList>
    </citation>
    <scope>NUCLEOTIDE SEQUENCE</scope>
    <source>
        <strain evidence="8">KCTC 12711</strain>
    </source>
</reference>
<keyword evidence="3 7" id="KW-0808">Transferase</keyword>
<dbReference type="GO" id="GO:0008654">
    <property type="term" value="P:phospholipid biosynthetic process"/>
    <property type="evidence" value="ECO:0007669"/>
    <property type="project" value="UniProtKB-ARBA"/>
</dbReference>
<dbReference type="InterPro" id="IPR033749">
    <property type="entry name" value="Polyprenyl_synt_CS"/>
</dbReference>
<dbReference type="PROSITE" id="PS00444">
    <property type="entry name" value="POLYPRENYL_SYNTHASE_2"/>
    <property type="match status" value="1"/>
</dbReference>
<dbReference type="NCBIfam" id="NF045485">
    <property type="entry name" value="FPPsyn"/>
    <property type="match status" value="1"/>
</dbReference>
<dbReference type="SFLD" id="SFLDS00005">
    <property type="entry name" value="Isoprenoid_Synthase_Type_I"/>
    <property type="match status" value="1"/>
</dbReference>
<dbReference type="PROSITE" id="PS00723">
    <property type="entry name" value="POLYPRENYL_SYNTHASE_1"/>
    <property type="match status" value="1"/>
</dbReference>
<evidence type="ECO:0000256" key="7">
    <source>
        <dbReference type="RuleBase" id="RU004466"/>
    </source>
</evidence>
<dbReference type="InterPro" id="IPR008949">
    <property type="entry name" value="Isoprenoid_synthase_dom_sf"/>
</dbReference>
<evidence type="ECO:0000313" key="9">
    <source>
        <dbReference type="Proteomes" id="UP000614811"/>
    </source>
</evidence>
<dbReference type="AlphaFoldDB" id="A0A918VJR3"/>
<name>A0A918VJR3_9GAMM</name>
<evidence type="ECO:0000256" key="4">
    <source>
        <dbReference type="ARBA" id="ARBA00022723"/>
    </source>
</evidence>
<gene>
    <name evidence="8" type="ORF">GCM10008090_08620</name>
</gene>
<sequence length="295" mass="31700">MSKLTDLQARIEAVLAEHLSRPGIPDRLRAAMKYSTLSGGKRIRAILVYAAGTAASAKIERLDAVAAAIECVHAYSLIHDDLPAMDDDDLRRGQPTSHIQFDEATAILAGDALQTLAFEILAESELSDQQARQITLLLARSAGAAGMVGGQMIDILATEQELNQLELENMHRCKTGALINAAVIGGALCADSLDERVRTALEKYAANLGLAFQVIDDILDIESTTEQLGKPNGSDTAAGKVTFPQLLGLTESKQFAQKLYHDAMESLQLIGDNTESPIGVRLLSDIAERVVTRTH</sequence>
<organism evidence="8 9">
    <name type="scientific">Arenicella chitinivorans</name>
    <dbReference type="NCBI Taxonomy" id="1329800"/>
    <lineage>
        <taxon>Bacteria</taxon>
        <taxon>Pseudomonadati</taxon>
        <taxon>Pseudomonadota</taxon>
        <taxon>Gammaproteobacteria</taxon>
        <taxon>Arenicellales</taxon>
        <taxon>Arenicellaceae</taxon>
        <taxon>Arenicella</taxon>
    </lineage>
</organism>
<keyword evidence="9" id="KW-1185">Reference proteome</keyword>
<dbReference type="PANTHER" id="PTHR43281:SF1">
    <property type="entry name" value="FARNESYL DIPHOSPHATE SYNTHASE"/>
    <property type="match status" value="1"/>
</dbReference>
<keyword evidence="6" id="KW-0414">Isoprene biosynthesis</keyword>
<comment type="caution">
    <text evidence="8">The sequence shown here is derived from an EMBL/GenBank/DDBJ whole genome shotgun (WGS) entry which is preliminary data.</text>
</comment>
<dbReference type="InterPro" id="IPR000092">
    <property type="entry name" value="Polyprenyl_synt"/>
</dbReference>
<dbReference type="Gene3D" id="1.10.600.10">
    <property type="entry name" value="Farnesyl Diphosphate Synthase"/>
    <property type="match status" value="1"/>
</dbReference>
<evidence type="ECO:0000256" key="1">
    <source>
        <dbReference type="ARBA" id="ARBA00001946"/>
    </source>
</evidence>
<evidence type="ECO:0000256" key="3">
    <source>
        <dbReference type="ARBA" id="ARBA00022679"/>
    </source>
</evidence>
<keyword evidence="5" id="KW-0460">Magnesium</keyword>
<dbReference type="EMBL" id="BMXA01000001">
    <property type="protein sequence ID" value="GHA01732.1"/>
    <property type="molecule type" value="Genomic_DNA"/>
</dbReference>
<dbReference type="Pfam" id="PF00348">
    <property type="entry name" value="polyprenyl_synt"/>
    <property type="match status" value="1"/>
</dbReference>
<evidence type="ECO:0000313" key="8">
    <source>
        <dbReference type="EMBL" id="GHA01732.1"/>
    </source>
</evidence>
<dbReference type="GO" id="GO:0016114">
    <property type="term" value="P:terpenoid biosynthetic process"/>
    <property type="evidence" value="ECO:0007669"/>
    <property type="project" value="UniProtKB-ARBA"/>
</dbReference>
<accession>A0A918VJR3</accession>
<evidence type="ECO:0000256" key="6">
    <source>
        <dbReference type="ARBA" id="ARBA00023229"/>
    </source>
</evidence>
<dbReference type="GO" id="GO:0046872">
    <property type="term" value="F:metal ion binding"/>
    <property type="evidence" value="ECO:0007669"/>
    <property type="project" value="UniProtKB-KW"/>
</dbReference>
<dbReference type="PANTHER" id="PTHR43281">
    <property type="entry name" value="FARNESYL DIPHOSPHATE SYNTHASE"/>
    <property type="match status" value="1"/>
</dbReference>
<keyword evidence="4" id="KW-0479">Metal-binding</keyword>
<evidence type="ECO:0000256" key="2">
    <source>
        <dbReference type="ARBA" id="ARBA00006706"/>
    </source>
</evidence>
<proteinExistence type="inferred from homology"/>
<dbReference type="SUPFAM" id="SSF48576">
    <property type="entry name" value="Terpenoid synthases"/>
    <property type="match status" value="1"/>
</dbReference>
<dbReference type="GO" id="GO:0004659">
    <property type="term" value="F:prenyltransferase activity"/>
    <property type="evidence" value="ECO:0007669"/>
    <property type="project" value="InterPro"/>
</dbReference>
<reference evidence="8" key="2">
    <citation type="submission" date="2020-09" db="EMBL/GenBank/DDBJ databases">
        <authorList>
            <person name="Sun Q."/>
            <person name="Kim S."/>
        </authorList>
    </citation>
    <scope>NUCLEOTIDE SEQUENCE</scope>
    <source>
        <strain evidence="8">KCTC 12711</strain>
    </source>
</reference>
<dbReference type="RefSeq" id="WP_189398758.1">
    <property type="nucleotide sequence ID" value="NZ_BMXA01000001.1"/>
</dbReference>
<dbReference type="FunFam" id="1.10.600.10:FF:000001">
    <property type="entry name" value="Geranylgeranyl diphosphate synthase"/>
    <property type="match status" value="1"/>
</dbReference>
<dbReference type="InterPro" id="IPR053378">
    <property type="entry name" value="Prenyl_diphosphate_synthase"/>
</dbReference>
<comment type="similarity">
    <text evidence="2 7">Belongs to the FPP/GGPP synthase family.</text>
</comment>
<protein>
    <submittedName>
        <fullName evidence="8">(2E,6E)-farnesyl diphosphate synthase</fullName>
    </submittedName>
</protein>